<dbReference type="Proteomes" id="UP001206312">
    <property type="component" value="Unassembled WGS sequence"/>
</dbReference>
<evidence type="ECO:0000313" key="3">
    <source>
        <dbReference type="Proteomes" id="UP001206312"/>
    </source>
</evidence>
<dbReference type="Gene3D" id="3.30.160.670">
    <property type="match status" value="1"/>
</dbReference>
<accession>A0ABT1ATK6</accession>
<gene>
    <name evidence="2" type="ORF">NG653_00155</name>
</gene>
<keyword evidence="3" id="KW-1185">Reference proteome</keyword>
<organism evidence="2 3">
    <name type="scientific">Robiginitalea marina</name>
    <dbReference type="NCBI Taxonomy" id="2954105"/>
    <lineage>
        <taxon>Bacteria</taxon>
        <taxon>Pseudomonadati</taxon>
        <taxon>Bacteroidota</taxon>
        <taxon>Flavobacteriia</taxon>
        <taxon>Flavobacteriales</taxon>
        <taxon>Flavobacteriaceae</taxon>
        <taxon>Robiginitalea</taxon>
    </lineage>
</organism>
<dbReference type="InterPro" id="IPR025411">
    <property type="entry name" value="DUF4136"/>
</dbReference>
<dbReference type="EMBL" id="JAMXIB010000001">
    <property type="protein sequence ID" value="MCO5723246.1"/>
    <property type="molecule type" value="Genomic_DNA"/>
</dbReference>
<dbReference type="RefSeq" id="WP_252739628.1">
    <property type="nucleotide sequence ID" value="NZ_JAMXIB010000001.1"/>
</dbReference>
<evidence type="ECO:0000313" key="2">
    <source>
        <dbReference type="EMBL" id="MCO5723246.1"/>
    </source>
</evidence>
<reference evidence="2 3" key="1">
    <citation type="submission" date="2022-06" db="EMBL/GenBank/DDBJ databases">
        <authorList>
            <person name="Xuan X."/>
        </authorList>
    </citation>
    <scope>NUCLEOTIDE SEQUENCE [LARGE SCALE GENOMIC DNA]</scope>
    <source>
        <strain evidence="2 3">2V75</strain>
    </source>
</reference>
<dbReference type="Pfam" id="PF13590">
    <property type="entry name" value="DUF4136"/>
    <property type="match status" value="1"/>
</dbReference>
<feature type="domain" description="DUF4136" evidence="1">
    <location>
        <begin position="42"/>
        <end position="209"/>
    </location>
</feature>
<name>A0ABT1ATK6_9FLAO</name>
<proteinExistence type="predicted"/>
<sequence>MEHGTGFKRMGDWLKMAPAALAFLLPGCYPDEPEFVEEYDVVYTNYAPEFNFDNAYTYALPDGVLLIDDDRGPNGPPEFIDDQFGDAILDNIRQNLNAEGWTEVDEADGPDLIVLASAFDTEFLYFYDPGYWCWYYPCWGWWYPGYLPGYVTGYRTGTVLIQVTDPNGVLNEEVPVVWTGAINGLLQGSDANIIGRIDRNLDQAFTQPPFD</sequence>
<evidence type="ECO:0000259" key="1">
    <source>
        <dbReference type="Pfam" id="PF13590"/>
    </source>
</evidence>
<protein>
    <submittedName>
        <fullName evidence="2">DUF4136 domain-containing protein</fullName>
    </submittedName>
</protein>
<comment type="caution">
    <text evidence="2">The sequence shown here is derived from an EMBL/GenBank/DDBJ whole genome shotgun (WGS) entry which is preliminary data.</text>
</comment>